<feature type="non-terminal residue" evidence="2">
    <location>
        <position position="1"/>
    </location>
</feature>
<evidence type="ECO:0000256" key="1">
    <source>
        <dbReference type="SAM" id="MobiDB-lite"/>
    </source>
</evidence>
<gene>
    <name evidence="3" type="ORF">UXM345_LOCUS36349</name>
    <name evidence="2" type="ORF">XDN619_LOCUS35000</name>
</gene>
<feature type="compositionally biased region" description="Polar residues" evidence="1">
    <location>
        <begin position="51"/>
        <end position="63"/>
    </location>
</feature>
<feature type="compositionally biased region" description="Polar residues" evidence="1">
    <location>
        <begin position="25"/>
        <end position="34"/>
    </location>
</feature>
<comment type="caution">
    <text evidence="2">The sequence shown here is derived from an EMBL/GenBank/DDBJ whole genome shotgun (WGS) entry which is preliminary data.</text>
</comment>
<sequence length="161" mass="18296">LKTPIKSPLPPQNNYPDYTPALNELNRSPQTHYTPPQEYFNPNINPNFNNLIQDTNRNNQNYTPPHRHPSYLDLLNQASPLKSPNFNSSPQHPIMPKTEGLSADQALSSEPEPISISENELSSQPQPEIQQQPDERPKSKFQPSSPSIMKTCSQTRKENEL</sequence>
<feature type="compositionally biased region" description="Low complexity" evidence="1">
    <location>
        <begin position="107"/>
        <end position="132"/>
    </location>
</feature>
<organism evidence="2 4">
    <name type="scientific">Rotaria magnacalcarata</name>
    <dbReference type="NCBI Taxonomy" id="392030"/>
    <lineage>
        <taxon>Eukaryota</taxon>
        <taxon>Metazoa</taxon>
        <taxon>Spiralia</taxon>
        <taxon>Gnathifera</taxon>
        <taxon>Rotifera</taxon>
        <taxon>Eurotatoria</taxon>
        <taxon>Bdelloidea</taxon>
        <taxon>Philodinida</taxon>
        <taxon>Philodinidae</taxon>
        <taxon>Rotaria</taxon>
    </lineage>
</organism>
<evidence type="ECO:0000313" key="2">
    <source>
        <dbReference type="EMBL" id="CAF2244753.1"/>
    </source>
</evidence>
<dbReference type="AlphaFoldDB" id="A0A817AD06"/>
<dbReference type="Proteomes" id="UP000663887">
    <property type="component" value="Unassembled WGS sequence"/>
</dbReference>
<dbReference type="EMBL" id="CAJOBF010016847">
    <property type="protein sequence ID" value="CAF4358031.1"/>
    <property type="molecule type" value="Genomic_DNA"/>
</dbReference>
<feature type="compositionally biased region" description="Polar residues" evidence="1">
    <location>
        <begin position="141"/>
        <end position="154"/>
    </location>
</feature>
<dbReference type="Proteomes" id="UP000663842">
    <property type="component" value="Unassembled WGS sequence"/>
</dbReference>
<evidence type="ECO:0000313" key="4">
    <source>
        <dbReference type="Proteomes" id="UP000663887"/>
    </source>
</evidence>
<name>A0A817AD06_9BILA</name>
<feature type="region of interest" description="Disordered" evidence="1">
    <location>
        <begin position="1"/>
        <end position="161"/>
    </location>
</feature>
<accession>A0A817AD06</accession>
<proteinExistence type="predicted"/>
<feature type="compositionally biased region" description="Low complexity" evidence="1">
    <location>
        <begin position="40"/>
        <end position="50"/>
    </location>
</feature>
<reference evidence="2" key="1">
    <citation type="submission" date="2021-02" db="EMBL/GenBank/DDBJ databases">
        <authorList>
            <person name="Nowell W R."/>
        </authorList>
    </citation>
    <scope>NUCLEOTIDE SEQUENCE</scope>
</reference>
<protein>
    <submittedName>
        <fullName evidence="2">Uncharacterized protein</fullName>
    </submittedName>
</protein>
<evidence type="ECO:0000313" key="3">
    <source>
        <dbReference type="EMBL" id="CAF4358031.1"/>
    </source>
</evidence>
<dbReference type="EMBL" id="CAJNRG010017989">
    <property type="protein sequence ID" value="CAF2244753.1"/>
    <property type="molecule type" value="Genomic_DNA"/>
</dbReference>
<feature type="compositionally biased region" description="Polar residues" evidence="1">
    <location>
        <begin position="76"/>
        <end position="91"/>
    </location>
</feature>